<evidence type="ECO:0000256" key="1">
    <source>
        <dbReference type="ARBA" id="ARBA00022636"/>
    </source>
</evidence>
<dbReference type="InterPro" id="IPR009926">
    <property type="entry name" value="T3SS_YcgR_PilZN"/>
</dbReference>
<dbReference type="GO" id="GO:0035438">
    <property type="term" value="F:cyclic-di-GMP binding"/>
    <property type="evidence" value="ECO:0007669"/>
    <property type="project" value="InterPro"/>
</dbReference>
<feature type="domain" description="PilZ" evidence="4">
    <location>
        <begin position="125"/>
        <end position="237"/>
    </location>
</feature>
<dbReference type="Pfam" id="PF07317">
    <property type="entry name" value="PilZN"/>
    <property type="match status" value="1"/>
</dbReference>
<dbReference type="InterPro" id="IPR009875">
    <property type="entry name" value="PilZ_domain"/>
</dbReference>
<evidence type="ECO:0000256" key="2">
    <source>
        <dbReference type="ARBA" id="ARBA00022741"/>
    </source>
</evidence>
<keyword evidence="7" id="KW-1185">Reference proteome</keyword>
<sequence>MSYLSDDLDIEEKYQLKRTPQEVSGVLTGILKAKVPIKIYFPSRNISYKTFIIGVDLDNQTFALDELSPIDGNPLIKQGESFSVYTFYEGVKVTFDNVVLEQIKQDEAGIPYYNFKLPSKLWYLQRRKAFRVRLPSHPAVTAALKLTEDSPAVTTQVIDISATGCQVAVASQQLQENLPEVGQVAESFSMPLHNQHELECSVQIRQIHKDEATGDLFLGLMFLHVTGLQQRYVELYVNQLQRSALVK</sequence>
<proteinExistence type="predicted"/>
<dbReference type="Gene3D" id="2.40.10.220">
    <property type="entry name" value="predicted glycosyltransferase like domains"/>
    <property type="match status" value="1"/>
</dbReference>
<evidence type="ECO:0000256" key="3">
    <source>
        <dbReference type="ARBA" id="ARBA00023143"/>
    </source>
</evidence>
<keyword evidence="3" id="KW-0975">Bacterial flagellum</keyword>
<dbReference type="InterPro" id="IPR012349">
    <property type="entry name" value="Split_barrel_FMN-bd"/>
</dbReference>
<keyword evidence="6" id="KW-0969">Cilium</keyword>
<dbReference type="AlphaFoldDB" id="A0A853I487"/>
<accession>A0A853I487</accession>
<evidence type="ECO:0000259" key="5">
    <source>
        <dbReference type="Pfam" id="PF07317"/>
    </source>
</evidence>
<name>A0A853I487_9GAMM</name>
<evidence type="ECO:0000313" key="7">
    <source>
        <dbReference type="Proteomes" id="UP000569732"/>
    </source>
</evidence>
<reference evidence="6 7" key="1">
    <citation type="submission" date="2020-07" db="EMBL/GenBank/DDBJ databases">
        <title>Endozoicomonas sp. nov., isolated from sediment.</title>
        <authorList>
            <person name="Gu T."/>
        </authorList>
    </citation>
    <scope>NUCLEOTIDE SEQUENCE [LARGE SCALE GENOMIC DNA]</scope>
    <source>
        <strain evidence="6 7">SM1973</strain>
    </source>
</reference>
<dbReference type="Pfam" id="PF07238">
    <property type="entry name" value="PilZ"/>
    <property type="match status" value="1"/>
</dbReference>
<keyword evidence="2" id="KW-0547">Nucleotide-binding</keyword>
<comment type="caution">
    <text evidence="6">The sequence shown here is derived from an EMBL/GenBank/DDBJ whole genome shotgun (WGS) entry which is preliminary data.</text>
</comment>
<gene>
    <name evidence="6" type="ORF">H0A36_22185</name>
</gene>
<dbReference type="Proteomes" id="UP000569732">
    <property type="component" value="Unassembled WGS sequence"/>
</dbReference>
<dbReference type="RefSeq" id="WP_180570733.1">
    <property type="nucleotide sequence ID" value="NZ_JACCKB010000049.1"/>
</dbReference>
<evidence type="ECO:0000259" key="4">
    <source>
        <dbReference type="Pfam" id="PF07238"/>
    </source>
</evidence>
<protein>
    <submittedName>
        <fullName evidence="6">Flagellar brake protein</fullName>
    </submittedName>
</protein>
<evidence type="ECO:0000313" key="6">
    <source>
        <dbReference type="EMBL" id="NYZ68730.1"/>
    </source>
</evidence>
<feature type="domain" description="Type III secretion system flagellar brake protein YcgR PilZN" evidence="5">
    <location>
        <begin position="17"/>
        <end position="122"/>
    </location>
</feature>
<keyword evidence="1" id="KW-0973">c-di-GMP</keyword>
<organism evidence="6 7">
    <name type="scientific">Spartinivicinus marinus</name>
    <dbReference type="NCBI Taxonomy" id="2994442"/>
    <lineage>
        <taxon>Bacteria</taxon>
        <taxon>Pseudomonadati</taxon>
        <taxon>Pseudomonadota</taxon>
        <taxon>Gammaproteobacteria</taxon>
        <taxon>Oceanospirillales</taxon>
        <taxon>Zooshikellaceae</taxon>
        <taxon>Spartinivicinus</taxon>
    </lineage>
</organism>
<dbReference type="EMBL" id="JACCKB010000049">
    <property type="protein sequence ID" value="NYZ68730.1"/>
    <property type="molecule type" value="Genomic_DNA"/>
</dbReference>
<dbReference type="Gene3D" id="2.30.110.10">
    <property type="entry name" value="Electron Transport, Fmn-binding Protein, Chain A"/>
    <property type="match status" value="1"/>
</dbReference>
<keyword evidence="6" id="KW-0966">Cell projection</keyword>
<keyword evidence="6" id="KW-0282">Flagellum</keyword>